<dbReference type="HAMAP" id="MF_02071">
    <property type="entry name" value="RlpA"/>
    <property type="match status" value="1"/>
</dbReference>
<gene>
    <name evidence="3" type="primary">rlpA</name>
    <name evidence="6" type="ORF">OIK40_14760</name>
</gene>
<dbReference type="Pfam" id="PF03330">
    <property type="entry name" value="DPBB_1"/>
    <property type="match status" value="1"/>
</dbReference>
<dbReference type="NCBIfam" id="TIGR00413">
    <property type="entry name" value="rlpA"/>
    <property type="match status" value="1"/>
</dbReference>
<dbReference type="InterPro" id="IPR036908">
    <property type="entry name" value="RlpA-like_sf"/>
</dbReference>
<dbReference type="PANTHER" id="PTHR34183:SF1">
    <property type="entry name" value="ENDOLYTIC PEPTIDOGLYCAN TRANSGLYCOSYLASE RLPA"/>
    <property type="match status" value="1"/>
</dbReference>
<evidence type="ECO:0000256" key="3">
    <source>
        <dbReference type="HAMAP-Rule" id="MF_02071"/>
    </source>
</evidence>
<dbReference type="RefSeq" id="WP_273679120.1">
    <property type="nucleotide sequence ID" value="NZ_JAQQXQ010000016.1"/>
</dbReference>
<proteinExistence type="inferred from homology"/>
<name>A0ABT5JWJ3_9SPHN</name>
<dbReference type="Proteomes" id="UP001216558">
    <property type="component" value="Unassembled WGS sequence"/>
</dbReference>
<evidence type="ECO:0000256" key="1">
    <source>
        <dbReference type="ARBA" id="ARBA00023239"/>
    </source>
</evidence>
<dbReference type="InterPro" id="IPR012997">
    <property type="entry name" value="RplA"/>
</dbReference>
<feature type="chain" id="PRO_5044935710" description="Endolytic peptidoglycan transglycosylase RlpA" evidence="3">
    <location>
        <begin position="35"/>
        <end position="176"/>
    </location>
</feature>
<dbReference type="EMBL" id="JAQQXQ010000016">
    <property type="protein sequence ID" value="MDC8755907.1"/>
    <property type="molecule type" value="Genomic_DNA"/>
</dbReference>
<dbReference type="CDD" id="cd22268">
    <property type="entry name" value="DPBB_RlpA-like"/>
    <property type="match status" value="1"/>
</dbReference>
<protein>
    <recommendedName>
        <fullName evidence="3">Endolytic peptidoglycan transglycosylase RlpA</fullName>
        <ecNumber evidence="3">4.2.2.-</ecNumber>
    </recommendedName>
</protein>
<comment type="caution">
    <text evidence="6">The sequence shown here is derived from an EMBL/GenBank/DDBJ whole genome shotgun (WGS) entry which is preliminary data.</text>
</comment>
<dbReference type="SUPFAM" id="SSF50685">
    <property type="entry name" value="Barwin-like endoglucanases"/>
    <property type="match status" value="1"/>
</dbReference>
<keyword evidence="1 3" id="KW-0456">Lyase</keyword>
<evidence type="ECO:0000256" key="4">
    <source>
        <dbReference type="RuleBase" id="RU003495"/>
    </source>
</evidence>
<keyword evidence="7" id="KW-1185">Reference proteome</keyword>
<dbReference type="EC" id="4.2.2.-" evidence="3"/>
<keyword evidence="3" id="KW-0732">Signal</keyword>
<sequence length="176" mass="18322" precursor="true">MWRGQRNQSLKARSLRTAMIAGALGMAPLGASTAATPADGTLPLETTAAVAEVVPEIAPLTEATLPESAEEIIDAPASTPIGSGTASYYGRKFHGRRTASGEAFDMGAMTAAHRTLPFGSLVRVTNPANGRSVTVRINDRGPFSRGRVIDVSRAAAEELGLIARGHATVELELIEG</sequence>
<keyword evidence="2 3" id="KW-0961">Cell wall biogenesis/degradation</keyword>
<evidence type="ECO:0000256" key="2">
    <source>
        <dbReference type="ARBA" id="ARBA00023316"/>
    </source>
</evidence>
<comment type="similarity">
    <text evidence="3 4">Belongs to the RlpA family.</text>
</comment>
<dbReference type="InterPro" id="IPR034718">
    <property type="entry name" value="RlpA"/>
</dbReference>
<dbReference type="InterPro" id="IPR009009">
    <property type="entry name" value="RlpA-like_DPBB"/>
</dbReference>
<feature type="signal peptide" evidence="3">
    <location>
        <begin position="1"/>
        <end position="34"/>
    </location>
</feature>
<comment type="function">
    <text evidence="3">Lytic transglycosylase with a strong preference for naked glycan strands that lack stem peptides.</text>
</comment>
<evidence type="ECO:0000313" key="6">
    <source>
        <dbReference type="EMBL" id="MDC8755907.1"/>
    </source>
</evidence>
<accession>A0ABT5JWJ3</accession>
<reference evidence="6 7" key="1">
    <citation type="submission" date="2022-10" db="EMBL/GenBank/DDBJ databases">
        <title>Erythrobacter sp. sf7 Genome sequencing.</title>
        <authorList>
            <person name="Park S."/>
        </authorList>
    </citation>
    <scope>NUCLEOTIDE SEQUENCE [LARGE SCALE GENOMIC DNA]</scope>
    <source>
        <strain evidence="7">sf7</strain>
    </source>
</reference>
<evidence type="ECO:0000313" key="7">
    <source>
        <dbReference type="Proteomes" id="UP001216558"/>
    </source>
</evidence>
<evidence type="ECO:0000259" key="5">
    <source>
        <dbReference type="Pfam" id="PF03330"/>
    </source>
</evidence>
<dbReference type="PANTHER" id="PTHR34183">
    <property type="entry name" value="ENDOLYTIC PEPTIDOGLYCAN TRANSGLYCOSYLASE RLPA"/>
    <property type="match status" value="1"/>
</dbReference>
<dbReference type="Gene3D" id="2.40.40.10">
    <property type="entry name" value="RlpA-like domain"/>
    <property type="match status" value="1"/>
</dbReference>
<feature type="domain" description="RlpA-like protein double-psi beta-barrel" evidence="5">
    <location>
        <begin position="83"/>
        <end position="170"/>
    </location>
</feature>
<organism evidence="6 7">
    <name type="scientific">Erythrobacter fulvus</name>
    <dbReference type="NCBI Taxonomy" id="2987523"/>
    <lineage>
        <taxon>Bacteria</taxon>
        <taxon>Pseudomonadati</taxon>
        <taxon>Pseudomonadota</taxon>
        <taxon>Alphaproteobacteria</taxon>
        <taxon>Sphingomonadales</taxon>
        <taxon>Erythrobacteraceae</taxon>
        <taxon>Erythrobacter/Porphyrobacter group</taxon>
        <taxon>Erythrobacter</taxon>
    </lineage>
</organism>